<dbReference type="InterPro" id="IPR024653">
    <property type="entry name" value="Peptidase_M10/M27/M57"/>
</dbReference>
<evidence type="ECO:0000256" key="1">
    <source>
        <dbReference type="SAM" id="SignalP"/>
    </source>
</evidence>
<evidence type="ECO:0000313" key="4">
    <source>
        <dbReference type="Proteomes" id="UP000316747"/>
    </source>
</evidence>
<dbReference type="AlphaFoldDB" id="A0A543HTN2"/>
<dbReference type="GO" id="GO:0006508">
    <property type="term" value="P:proteolysis"/>
    <property type="evidence" value="ECO:0007669"/>
    <property type="project" value="InterPro"/>
</dbReference>
<dbReference type="InterPro" id="IPR024079">
    <property type="entry name" value="MetalloPept_cat_dom_sf"/>
</dbReference>
<dbReference type="InterPro" id="IPR006026">
    <property type="entry name" value="Peptidase_Metallo"/>
</dbReference>
<feature type="domain" description="Peptidase metallopeptidase" evidence="2">
    <location>
        <begin position="94"/>
        <end position="273"/>
    </location>
</feature>
<dbReference type="SMART" id="SM00235">
    <property type="entry name" value="ZnMc"/>
    <property type="match status" value="1"/>
</dbReference>
<protein>
    <submittedName>
        <fullName evidence="3">Metallopeptidase family M12-like protein</fullName>
    </submittedName>
</protein>
<reference evidence="3 4" key="1">
    <citation type="submission" date="2019-06" db="EMBL/GenBank/DDBJ databases">
        <title>Genome sequencing of plant associated microbes to promote plant fitness in Sorghum bicolor and Oryza sativa.</title>
        <authorList>
            <person name="Coleman-Derr D."/>
        </authorList>
    </citation>
    <scope>NUCLEOTIDE SEQUENCE [LARGE SCALE GENOMIC DNA]</scope>
    <source>
        <strain evidence="3 4">KV-663</strain>
    </source>
</reference>
<accession>A0A543HTN2</accession>
<organism evidence="3 4">
    <name type="scientific">Humibacillus xanthopallidus</name>
    <dbReference type="NCBI Taxonomy" id="412689"/>
    <lineage>
        <taxon>Bacteria</taxon>
        <taxon>Bacillati</taxon>
        <taxon>Actinomycetota</taxon>
        <taxon>Actinomycetes</taxon>
        <taxon>Micrococcales</taxon>
        <taxon>Intrasporangiaceae</taxon>
        <taxon>Humibacillus</taxon>
    </lineage>
</organism>
<keyword evidence="1" id="KW-0732">Signal</keyword>
<dbReference type="GO" id="GO:0008237">
    <property type="term" value="F:metallopeptidase activity"/>
    <property type="evidence" value="ECO:0007669"/>
    <property type="project" value="InterPro"/>
</dbReference>
<feature type="chain" id="PRO_5021708143" evidence="1">
    <location>
        <begin position="29"/>
        <end position="273"/>
    </location>
</feature>
<sequence>MHLTKSRTLSIAVAATFAAGLATTSASAAPVAGDVPTFQEFAASTYQDEGGVYVVNGDEPEGSMGGLRQFYDSMVSSPKHVDEDSLIINTVSGRDDKWSATQAANLTYCVSTRFGADYTRVVQAMAAGAAQWEAASSKVNYVYVSSQDGSCTTRNSAVLFSVEPTKTTQYIARAFFPSTSKSGRNILVNAKSLYNSGSWTPSNIMAHELGHTLGFRHEHTRPEAGTCFEDNNWRPLTPYDSASIMHYPQCNGTSDDLSMTDQDRAGVRAVYGS</sequence>
<dbReference type="Proteomes" id="UP000316747">
    <property type="component" value="Unassembled WGS sequence"/>
</dbReference>
<feature type="signal peptide" evidence="1">
    <location>
        <begin position="1"/>
        <end position="28"/>
    </location>
</feature>
<comment type="caution">
    <text evidence="3">The sequence shown here is derived from an EMBL/GenBank/DDBJ whole genome shotgun (WGS) entry which is preliminary data.</text>
</comment>
<dbReference type="GO" id="GO:0008270">
    <property type="term" value="F:zinc ion binding"/>
    <property type="evidence" value="ECO:0007669"/>
    <property type="project" value="InterPro"/>
</dbReference>
<dbReference type="SUPFAM" id="SSF55486">
    <property type="entry name" value="Metalloproteases ('zincins'), catalytic domain"/>
    <property type="match status" value="1"/>
</dbReference>
<dbReference type="OrthoDB" id="5289073at2"/>
<keyword evidence="4" id="KW-1185">Reference proteome</keyword>
<dbReference type="Pfam" id="PF12388">
    <property type="entry name" value="Peptidase_M57"/>
    <property type="match status" value="1"/>
</dbReference>
<dbReference type="EMBL" id="VFPM01000002">
    <property type="protein sequence ID" value="TQM61634.1"/>
    <property type="molecule type" value="Genomic_DNA"/>
</dbReference>
<dbReference type="RefSeq" id="WP_141843370.1">
    <property type="nucleotide sequence ID" value="NZ_VFPM01000002.1"/>
</dbReference>
<evidence type="ECO:0000259" key="2">
    <source>
        <dbReference type="SMART" id="SM00235"/>
    </source>
</evidence>
<evidence type="ECO:0000313" key="3">
    <source>
        <dbReference type="EMBL" id="TQM61634.1"/>
    </source>
</evidence>
<name>A0A543HTN2_9MICO</name>
<gene>
    <name evidence="3" type="ORF">FBY41_1645</name>
</gene>
<dbReference type="Gene3D" id="3.40.390.10">
    <property type="entry name" value="Collagenase (Catalytic Domain)"/>
    <property type="match status" value="1"/>
</dbReference>
<proteinExistence type="predicted"/>